<dbReference type="EMBL" id="JASBWR010000105">
    <property type="protein sequence ID" value="KAJ9095055.1"/>
    <property type="molecule type" value="Genomic_DNA"/>
</dbReference>
<evidence type="ECO:0000313" key="1">
    <source>
        <dbReference type="EMBL" id="KAJ9095055.1"/>
    </source>
</evidence>
<protein>
    <submittedName>
        <fullName evidence="1">Uncharacterized protein</fullName>
    </submittedName>
</protein>
<sequence>MSPIILSNANGHLNGHSQGGDLASSKRYSAHDQVWDRQYGIWTKAPPPPKALTDGQEAFVAFRRKSANTNNADPFTHIELQDQRLVQFLRKVLPTESGLFNKPASIDAQLLYVSRKRVKEASAGPDISMDLLATIETLLSFVAEEFVDVEEKLQVLPKGTIAWSLLWLLFEVGQHVEIVYDLTGEKMAMQVEGWAYAMSQKGRTFNLHGHVFQWTGVRIQKIKVTRKVLEFSKLNPISTLPVRPLSDEMRSKFIGKSCDFLKFGKHCSQVYCGYKGSFVMKAHSGGVRINGEGRAMIDVRQFRRSVPVMDVWDDDVNTSDAEIIDLGDDADWNPVTKAHLLPPTLHGFSFVHKKWGEFSVDKLRPVIWADAPFRHLVLSDSYREVVRSLIEVHSSDKKDLLLTDVVQGKSSGCIIALYGNPGCGKTLTAEAVSEHLKRPL</sequence>
<accession>A0ACC2V815</accession>
<name>A0ACC2V815_9TREE</name>
<dbReference type="Proteomes" id="UP001241377">
    <property type="component" value="Unassembled WGS sequence"/>
</dbReference>
<keyword evidence="2" id="KW-1185">Reference proteome</keyword>
<reference evidence="1" key="1">
    <citation type="submission" date="2023-04" db="EMBL/GenBank/DDBJ databases">
        <title>Draft Genome sequencing of Naganishia species isolated from polar environments using Oxford Nanopore Technology.</title>
        <authorList>
            <person name="Leo P."/>
            <person name="Venkateswaran K."/>
        </authorList>
    </citation>
    <scope>NUCLEOTIDE SEQUENCE</scope>
    <source>
        <strain evidence="1">MNA-CCFEE 5261</strain>
    </source>
</reference>
<evidence type="ECO:0000313" key="2">
    <source>
        <dbReference type="Proteomes" id="UP001241377"/>
    </source>
</evidence>
<proteinExistence type="predicted"/>
<comment type="caution">
    <text evidence="1">The sequence shown here is derived from an EMBL/GenBank/DDBJ whole genome shotgun (WGS) entry which is preliminary data.</text>
</comment>
<organism evidence="1 2">
    <name type="scientific">Naganishia cerealis</name>
    <dbReference type="NCBI Taxonomy" id="610337"/>
    <lineage>
        <taxon>Eukaryota</taxon>
        <taxon>Fungi</taxon>
        <taxon>Dikarya</taxon>
        <taxon>Basidiomycota</taxon>
        <taxon>Agaricomycotina</taxon>
        <taxon>Tremellomycetes</taxon>
        <taxon>Filobasidiales</taxon>
        <taxon>Filobasidiaceae</taxon>
        <taxon>Naganishia</taxon>
    </lineage>
</organism>
<gene>
    <name evidence="1" type="ORF">QFC19_007735</name>
</gene>